<organism evidence="2 3">
    <name type="scientific">Gossypium arboreum</name>
    <name type="common">Tree cotton</name>
    <name type="synonym">Gossypium nanking</name>
    <dbReference type="NCBI Taxonomy" id="29729"/>
    <lineage>
        <taxon>Eukaryota</taxon>
        <taxon>Viridiplantae</taxon>
        <taxon>Streptophyta</taxon>
        <taxon>Embryophyta</taxon>
        <taxon>Tracheophyta</taxon>
        <taxon>Spermatophyta</taxon>
        <taxon>Magnoliopsida</taxon>
        <taxon>eudicotyledons</taxon>
        <taxon>Gunneridae</taxon>
        <taxon>Pentapetalae</taxon>
        <taxon>rosids</taxon>
        <taxon>malvids</taxon>
        <taxon>Malvales</taxon>
        <taxon>Malvaceae</taxon>
        <taxon>Malvoideae</taxon>
        <taxon>Gossypium</taxon>
    </lineage>
</organism>
<sequence>MSELFYKFPILSNPIKFIDLKTMVTLYCLPERVNTKQIQLFADLANAELVEYIHPVIIEIDEHGEDESDNNGCSDHEGEDFSDFDVTNDGNDYAFLVGNSSCDIVIRNDPEAYM</sequence>
<evidence type="ECO:0000313" key="2">
    <source>
        <dbReference type="EMBL" id="KAK5772710.1"/>
    </source>
</evidence>
<proteinExistence type="predicted"/>
<feature type="region of interest" description="Disordered" evidence="1">
    <location>
        <begin position="64"/>
        <end position="85"/>
    </location>
</feature>
<dbReference type="EMBL" id="JARKNE010000013">
    <property type="protein sequence ID" value="KAK5772710.1"/>
    <property type="molecule type" value="Genomic_DNA"/>
</dbReference>
<reference evidence="2 3" key="1">
    <citation type="submission" date="2023-03" db="EMBL/GenBank/DDBJ databases">
        <title>WGS of Gossypium arboreum.</title>
        <authorList>
            <person name="Yu D."/>
        </authorList>
    </citation>
    <scope>NUCLEOTIDE SEQUENCE [LARGE SCALE GENOMIC DNA]</scope>
    <source>
        <tissue evidence="2">Leaf</tissue>
    </source>
</reference>
<protein>
    <submittedName>
        <fullName evidence="2">Uncharacterized protein</fullName>
    </submittedName>
</protein>
<evidence type="ECO:0000313" key="3">
    <source>
        <dbReference type="Proteomes" id="UP001358586"/>
    </source>
</evidence>
<evidence type="ECO:0000256" key="1">
    <source>
        <dbReference type="SAM" id="MobiDB-lite"/>
    </source>
</evidence>
<accession>A0ABR0MI08</accession>
<keyword evidence="3" id="KW-1185">Reference proteome</keyword>
<name>A0ABR0MI08_GOSAR</name>
<comment type="caution">
    <text evidence="2">The sequence shown here is derived from an EMBL/GenBank/DDBJ whole genome shotgun (WGS) entry which is preliminary data.</text>
</comment>
<dbReference type="Proteomes" id="UP001358586">
    <property type="component" value="Chromosome 13"/>
</dbReference>
<gene>
    <name evidence="2" type="ORF">PVK06_049004</name>
</gene>